<dbReference type="Proteomes" id="UP000182569">
    <property type="component" value="Chromosome"/>
</dbReference>
<dbReference type="AlphaFoldDB" id="A0A1J0GDD6"/>
<accession>A0A1J0GDD6</accession>
<dbReference type="STRING" id="1552.A7L45_04505"/>
<keyword evidence="3" id="KW-1185">Reference proteome</keyword>
<protein>
    <submittedName>
        <fullName evidence="2">Uncharacterized protein</fullName>
    </submittedName>
</protein>
<evidence type="ECO:0000313" key="2">
    <source>
        <dbReference type="EMBL" id="APC39372.1"/>
    </source>
</evidence>
<gene>
    <name evidence="2" type="ORF">A7L45_04505</name>
</gene>
<sequence>MSDNNSIYYNENNDVMDGLNNIAESHSIKDQLVKKHSDIGPLENGSKIRSKKDKTEDNSDGTYKIINFL</sequence>
<proteinExistence type="predicted"/>
<dbReference type="RefSeq" id="WP_071611665.1">
    <property type="nucleotide sequence ID" value="NZ_CP015756.1"/>
</dbReference>
<evidence type="ECO:0000313" key="3">
    <source>
        <dbReference type="Proteomes" id="UP000182569"/>
    </source>
</evidence>
<name>A0A1J0GDD6_9CLOT</name>
<dbReference type="EMBL" id="CP015756">
    <property type="protein sequence ID" value="APC39372.1"/>
    <property type="molecule type" value="Genomic_DNA"/>
</dbReference>
<organism evidence="2 3">
    <name type="scientific">Clostridium estertheticum subsp. estertheticum</name>
    <dbReference type="NCBI Taxonomy" id="1552"/>
    <lineage>
        <taxon>Bacteria</taxon>
        <taxon>Bacillati</taxon>
        <taxon>Bacillota</taxon>
        <taxon>Clostridia</taxon>
        <taxon>Eubacteriales</taxon>
        <taxon>Clostridiaceae</taxon>
        <taxon>Clostridium</taxon>
    </lineage>
</organism>
<feature type="region of interest" description="Disordered" evidence="1">
    <location>
        <begin position="33"/>
        <end position="57"/>
    </location>
</feature>
<reference evidence="3" key="1">
    <citation type="journal article" date="2016" name="Front. Microbiol.">
        <title>Complete Genome Sequence of Clostridium estertheticum DSM 8809, a Microbe Identified in Spoiled Vacuum Packed Beef.</title>
        <authorList>
            <person name="Yu Z."/>
            <person name="Gunn L."/>
            <person name="Brennan E."/>
            <person name="Reid R."/>
            <person name="Wall P.G."/>
            <person name="Gaora O.P."/>
            <person name="Hurley D."/>
            <person name="Bolton D."/>
            <person name="Fanning S."/>
        </authorList>
    </citation>
    <scope>NUCLEOTIDE SEQUENCE [LARGE SCALE GENOMIC DNA]</scope>
    <source>
        <strain evidence="3">DSM 8809</strain>
    </source>
</reference>
<dbReference type="KEGG" id="ceu:A7L45_04505"/>
<evidence type="ECO:0000256" key="1">
    <source>
        <dbReference type="SAM" id="MobiDB-lite"/>
    </source>
</evidence>